<evidence type="ECO:0000313" key="2">
    <source>
        <dbReference type="EMBL" id="GIT95075.1"/>
    </source>
</evidence>
<gene>
    <name evidence="2" type="ORF">JANAI62_16980</name>
</gene>
<evidence type="ECO:0000313" key="3">
    <source>
        <dbReference type="Proteomes" id="UP000786693"/>
    </source>
</evidence>
<dbReference type="EMBL" id="BPFH01000003">
    <property type="protein sequence ID" value="GIT95075.1"/>
    <property type="molecule type" value="Genomic_DNA"/>
</dbReference>
<dbReference type="Proteomes" id="UP000786693">
    <property type="component" value="Unassembled WGS sequence"/>
</dbReference>
<reference evidence="2 3" key="1">
    <citation type="submission" date="2021-05" db="EMBL/GenBank/DDBJ databases">
        <title>Bacteria Genome sequencing.</title>
        <authorList>
            <person name="Takabe Y."/>
            <person name="Nakajima Y."/>
            <person name="Suzuki S."/>
            <person name="Shiozaki T."/>
        </authorList>
    </citation>
    <scope>NUCLEOTIDE SEQUENCE [LARGE SCALE GENOMIC DNA]</scope>
    <source>
        <strain evidence="2 3">AI_62</strain>
    </source>
</reference>
<protein>
    <recommendedName>
        <fullName evidence="4">Methyl-accepting chemotaxis protein</fullName>
    </recommendedName>
</protein>
<organism evidence="2 3">
    <name type="scientific">Jannaschia pagri</name>
    <dbReference type="NCBI Taxonomy" id="2829797"/>
    <lineage>
        <taxon>Bacteria</taxon>
        <taxon>Pseudomonadati</taxon>
        <taxon>Pseudomonadota</taxon>
        <taxon>Alphaproteobacteria</taxon>
        <taxon>Rhodobacterales</taxon>
        <taxon>Roseobacteraceae</taxon>
        <taxon>Jannaschia</taxon>
    </lineage>
</organism>
<proteinExistence type="predicted"/>
<feature type="region of interest" description="Disordered" evidence="1">
    <location>
        <begin position="1"/>
        <end position="54"/>
    </location>
</feature>
<sequence length="100" mass="10789">MDVRKHVSGQNDPADDALTPRRNRTSARPHLPNDGDRTRSLEMAQRASREAANRAARAFRDVEAAVASVHQAKAGADQIQTALAEFAGRRTSAPDGSDPE</sequence>
<evidence type="ECO:0000256" key="1">
    <source>
        <dbReference type="SAM" id="MobiDB-lite"/>
    </source>
</evidence>
<accession>A0ABQ4NKY3</accession>
<feature type="compositionally biased region" description="Basic and acidic residues" evidence="1">
    <location>
        <begin position="31"/>
        <end position="40"/>
    </location>
</feature>
<evidence type="ECO:0008006" key="4">
    <source>
        <dbReference type="Google" id="ProtNLM"/>
    </source>
</evidence>
<name>A0ABQ4NKY3_9RHOB</name>
<keyword evidence="3" id="KW-1185">Reference proteome</keyword>
<comment type="caution">
    <text evidence="2">The sequence shown here is derived from an EMBL/GenBank/DDBJ whole genome shotgun (WGS) entry which is preliminary data.</text>
</comment>